<evidence type="ECO:0000313" key="1">
    <source>
        <dbReference type="EMBL" id="SVC02190.1"/>
    </source>
</evidence>
<dbReference type="InterPro" id="IPR029052">
    <property type="entry name" value="Metallo-depent_PP-like"/>
</dbReference>
<dbReference type="Gene3D" id="3.60.21.10">
    <property type="match status" value="1"/>
</dbReference>
<reference evidence="1" key="1">
    <citation type="submission" date="2018-05" db="EMBL/GenBank/DDBJ databases">
        <authorList>
            <person name="Lanie J.A."/>
            <person name="Ng W.-L."/>
            <person name="Kazmierczak K.M."/>
            <person name="Andrzejewski T.M."/>
            <person name="Davidsen T.M."/>
            <person name="Wayne K.J."/>
            <person name="Tettelin H."/>
            <person name="Glass J.I."/>
            <person name="Rusch D."/>
            <person name="Podicherti R."/>
            <person name="Tsui H.-C.T."/>
            <person name="Winkler M.E."/>
        </authorList>
    </citation>
    <scope>NUCLEOTIDE SEQUENCE</scope>
</reference>
<name>A0A382IR80_9ZZZZ</name>
<feature type="non-terminal residue" evidence="1">
    <location>
        <position position="290"/>
    </location>
</feature>
<dbReference type="GO" id="GO:0030288">
    <property type="term" value="C:outer membrane-bounded periplasmic space"/>
    <property type="evidence" value="ECO:0007669"/>
    <property type="project" value="TreeGrafter"/>
</dbReference>
<dbReference type="PANTHER" id="PTHR11575">
    <property type="entry name" value="5'-NUCLEOTIDASE-RELATED"/>
    <property type="match status" value="1"/>
</dbReference>
<protein>
    <recommendedName>
        <fullName evidence="2">Calcineurin-like phosphoesterase domain-containing protein</fullName>
    </recommendedName>
</protein>
<organism evidence="1">
    <name type="scientific">marine metagenome</name>
    <dbReference type="NCBI Taxonomy" id="408172"/>
    <lineage>
        <taxon>unclassified sequences</taxon>
        <taxon>metagenomes</taxon>
        <taxon>ecological metagenomes</taxon>
    </lineage>
</organism>
<dbReference type="EMBL" id="UINC01069087">
    <property type="protein sequence ID" value="SVC02190.1"/>
    <property type="molecule type" value="Genomic_DNA"/>
</dbReference>
<accession>A0A382IR80</accession>
<dbReference type="PANTHER" id="PTHR11575:SF24">
    <property type="entry name" value="5'-NUCLEOTIDASE"/>
    <property type="match status" value="1"/>
</dbReference>
<proteinExistence type="predicted"/>
<dbReference type="GO" id="GO:0009166">
    <property type="term" value="P:nucleotide catabolic process"/>
    <property type="evidence" value="ECO:0007669"/>
    <property type="project" value="InterPro"/>
</dbReference>
<gene>
    <name evidence="1" type="ORF">METZ01_LOCUS255044</name>
</gene>
<dbReference type="GO" id="GO:0016787">
    <property type="term" value="F:hydrolase activity"/>
    <property type="evidence" value="ECO:0007669"/>
    <property type="project" value="InterPro"/>
</dbReference>
<dbReference type="SUPFAM" id="SSF56300">
    <property type="entry name" value="Metallo-dependent phosphatases"/>
    <property type="match status" value="1"/>
</dbReference>
<dbReference type="InterPro" id="IPR006179">
    <property type="entry name" value="5_nucleotidase/apyrase"/>
</dbReference>
<sequence length="290" mass="32310">MRSVYYQLFSVAILFTVQISFAGNNKSHSTIHLITTNDLHGQITGQKATFMNPEYPPDILDASAMYHYVSELRKEAESKNEGVLVIDGGNFFQGHPFGMADSGKTMIEWMNQVQYDALVPGSYDFIGGADNLNELAKSAQFPFLIANLETSNYSDKIKPFTIVPVSGIQIGIIGIIPHKLNETVLEQNRKGFSVLPEIETLNHWIPIMKKEGAEVIVVLTSLGIPWDRDEVYAEFLDSLKTGSSSKYDINNALELGYFSEEVDFIISGGVSKGYPAIWYDPHSHVFISQN</sequence>
<dbReference type="AlphaFoldDB" id="A0A382IR80"/>
<evidence type="ECO:0008006" key="2">
    <source>
        <dbReference type="Google" id="ProtNLM"/>
    </source>
</evidence>